<dbReference type="Proteomes" id="UP001281761">
    <property type="component" value="Unassembled WGS sequence"/>
</dbReference>
<feature type="region of interest" description="Disordered" evidence="5">
    <location>
        <begin position="625"/>
        <end position="663"/>
    </location>
</feature>
<dbReference type="PROSITE" id="PS50002">
    <property type="entry name" value="SH3"/>
    <property type="match status" value="1"/>
</dbReference>
<evidence type="ECO:0000256" key="4">
    <source>
        <dbReference type="PROSITE-ProRule" id="PRU00192"/>
    </source>
</evidence>
<evidence type="ECO:0000256" key="2">
    <source>
        <dbReference type="ARBA" id="ARBA00022443"/>
    </source>
</evidence>
<dbReference type="SUPFAM" id="SSF48350">
    <property type="entry name" value="GTPase activation domain, GAP"/>
    <property type="match status" value="1"/>
</dbReference>
<feature type="domain" description="SH3" evidence="6">
    <location>
        <begin position="560"/>
        <end position="624"/>
    </location>
</feature>
<evidence type="ECO:0000256" key="1">
    <source>
        <dbReference type="ARBA" id="ARBA00022441"/>
    </source>
</evidence>
<proteinExistence type="predicted"/>
<evidence type="ECO:0000313" key="8">
    <source>
        <dbReference type="EMBL" id="KAK2961654.1"/>
    </source>
</evidence>
<dbReference type="InterPro" id="IPR000198">
    <property type="entry name" value="RhoGAP_dom"/>
</dbReference>
<dbReference type="Gene3D" id="2.30.30.40">
    <property type="entry name" value="SH3 Domains"/>
    <property type="match status" value="1"/>
</dbReference>
<evidence type="ECO:0000259" key="6">
    <source>
        <dbReference type="PROSITE" id="PS50002"/>
    </source>
</evidence>
<dbReference type="GO" id="GO:0004674">
    <property type="term" value="F:protein serine/threonine kinase activity"/>
    <property type="evidence" value="ECO:0007669"/>
    <property type="project" value="UniProtKB-EC"/>
</dbReference>
<dbReference type="Gene3D" id="2.120.10.80">
    <property type="entry name" value="Kelch-type beta propeller"/>
    <property type="match status" value="1"/>
</dbReference>
<evidence type="ECO:0000256" key="5">
    <source>
        <dbReference type="SAM" id="MobiDB-lite"/>
    </source>
</evidence>
<name>A0ABQ9YDI2_9EUKA</name>
<keyword evidence="8" id="KW-0418">Kinase</keyword>
<dbReference type="PANTHER" id="PTHR46093:SF18">
    <property type="entry name" value="FIBRONECTIN TYPE-III DOMAIN-CONTAINING PROTEIN"/>
    <property type="match status" value="1"/>
</dbReference>
<dbReference type="InterPro" id="IPR015915">
    <property type="entry name" value="Kelch-typ_b-propeller"/>
</dbReference>
<keyword evidence="8" id="KW-0808">Transferase</keyword>
<gene>
    <name evidence="8" type="ORF">BLNAU_3452</name>
</gene>
<dbReference type="InterPro" id="IPR001452">
    <property type="entry name" value="SH3_domain"/>
</dbReference>
<dbReference type="Pfam" id="PF00620">
    <property type="entry name" value="RhoGAP"/>
    <property type="match status" value="1"/>
</dbReference>
<feature type="compositionally biased region" description="Basic and acidic residues" evidence="5">
    <location>
        <begin position="725"/>
        <end position="734"/>
    </location>
</feature>
<dbReference type="CDD" id="cd00159">
    <property type="entry name" value="RhoGAP"/>
    <property type="match status" value="1"/>
</dbReference>
<keyword evidence="1" id="KW-0880">Kelch repeat</keyword>
<evidence type="ECO:0000259" key="7">
    <source>
        <dbReference type="PROSITE" id="PS50238"/>
    </source>
</evidence>
<feature type="region of interest" description="Disordered" evidence="5">
    <location>
        <begin position="725"/>
        <end position="753"/>
    </location>
</feature>
<dbReference type="Gene3D" id="1.10.555.10">
    <property type="entry name" value="Rho GTPase activation protein"/>
    <property type="match status" value="1"/>
</dbReference>
<evidence type="ECO:0000256" key="3">
    <source>
        <dbReference type="ARBA" id="ARBA00022737"/>
    </source>
</evidence>
<dbReference type="EMBL" id="JARBJD010000015">
    <property type="protein sequence ID" value="KAK2961654.1"/>
    <property type="molecule type" value="Genomic_DNA"/>
</dbReference>
<dbReference type="InterPro" id="IPR008936">
    <property type="entry name" value="Rho_GTPase_activation_prot"/>
</dbReference>
<feature type="domain" description="Rho-GAP" evidence="7">
    <location>
        <begin position="357"/>
        <end position="550"/>
    </location>
</feature>
<reference evidence="8 9" key="1">
    <citation type="journal article" date="2022" name="bioRxiv">
        <title>Genomics of Preaxostyla Flagellates Illuminates Evolutionary Transitions and the Path Towards Mitochondrial Loss.</title>
        <authorList>
            <person name="Novak L.V.F."/>
            <person name="Treitli S.C."/>
            <person name="Pyrih J."/>
            <person name="Halakuc P."/>
            <person name="Pipaliya S.V."/>
            <person name="Vacek V."/>
            <person name="Brzon O."/>
            <person name="Soukal P."/>
            <person name="Eme L."/>
            <person name="Dacks J.B."/>
            <person name="Karnkowska A."/>
            <person name="Elias M."/>
            <person name="Hampl V."/>
        </authorList>
    </citation>
    <scope>NUCLEOTIDE SEQUENCE [LARGE SCALE GENOMIC DNA]</scope>
    <source>
        <strain evidence="8">NAU3</strain>
        <tissue evidence="8">Gut</tissue>
    </source>
</reference>
<sequence length="753" mass="84094">MYNDVLFLCGGCAENSCEVQTLNLDPSRHSFDYPSLIHPPSSFISNSSPNHQSLPETSSSLPSQLSVFGSSVVESQGVIFSFGGQRVSFDQELTNTLYTLDLEKMEWREQPTSGDIPPPIAWHTGQIWDNKMFIFGGMSLQAGETVPTNDLFVLDLESLVWRFVKTEGSQPSPRYLHTAVVENGTMWVFGGMNQHRLNDLFALDIATLTWTFLTPGKNQPPPICSHVAVYSPVSRSMLVFGGRTSERAENKLWAYSFSQHSWSVVTTESSPPQPRYFHSACTQFIPSALQAISFTAFPLSIPAVTGNLYTPYMSSEFHPVPPAAVPKVASIDVGTPMVRFVISGGIAYDHSFLSDVWILEEIADPKTNIPTTVNDTVAQLIKQLDAQEKFLQEGIFRISPPKATIDELRGKYQKKRDLELYKQQPHVLSGFLKTILREFLQPFVPVSQSPLFTAALSTLCPPHAMRLLISTLPAQKRDIMHSMCSFLGKVSLYHEQTKMSIKNFSIVFTPIFFEEFNQQMTTLANLSMIQPNNPLFACTEVLIAQHEVCFSGVSKRLFCPYIAVAEALYGSEGSAGTFMKELGFEAGEVCFCYAFDWPGEGWMLGEVKGEVGMLPMNYFRMTRMGEEKKREEERKGEKERKRKDEKKEEVVQPTLSILPSDRTPDKTRLRKCWPECVWEAVFQETKKDAVAVCLQSREEDEVGEEGEQAPLLQCDLPNCLHSVDSAKGRNEGVRNKGRGGIGESADGVSCSAS</sequence>
<dbReference type="EC" id="2.7.11.1" evidence="8"/>
<dbReference type="SMART" id="SM00324">
    <property type="entry name" value="RhoGAP"/>
    <property type="match status" value="1"/>
</dbReference>
<dbReference type="PROSITE" id="PS50238">
    <property type="entry name" value="RHOGAP"/>
    <property type="match status" value="1"/>
</dbReference>
<keyword evidence="2 4" id="KW-0728">SH3 domain</keyword>
<keyword evidence="9" id="KW-1185">Reference proteome</keyword>
<dbReference type="PANTHER" id="PTHR46093">
    <property type="entry name" value="ACYL-COA-BINDING DOMAIN-CONTAINING PROTEIN 5"/>
    <property type="match status" value="1"/>
</dbReference>
<accession>A0ABQ9YDI2</accession>
<dbReference type="SUPFAM" id="SSF117281">
    <property type="entry name" value="Kelch motif"/>
    <property type="match status" value="1"/>
</dbReference>
<keyword evidence="3" id="KW-0677">Repeat</keyword>
<protein>
    <submittedName>
        <fullName evidence="8">Actin-fragmin kinase</fullName>
        <ecNumber evidence="8">2.7.11.1</ecNumber>
    </submittedName>
</protein>
<dbReference type="InterPro" id="IPR036028">
    <property type="entry name" value="SH3-like_dom_sf"/>
</dbReference>
<comment type="caution">
    <text evidence="8">The sequence shown here is derived from an EMBL/GenBank/DDBJ whole genome shotgun (WGS) entry which is preliminary data.</text>
</comment>
<organism evidence="8 9">
    <name type="scientific">Blattamonas nauphoetae</name>
    <dbReference type="NCBI Taxonomy" id="2049346"/>
    <lineage>
        <taxon>Eukaryota</taxon>
        <taxon>Metamonada</taxon>
        <taxon>Preaxostyla</taxon>
        <taxon>Oxymonadida</taxon>
        <taxon>Blattamonas</taxon>
    </lineage>
</organism>
<evidence type="ECO:0000313" key="9">
    <source>
        <dbReference type="Proteomes" id="UP001281761"/>
    </source>
</evidence>
<dbReference type="Pfam" id="PF24681">
    <property type="entry name" value="Kelch_KLHDC2_KLHL20_DRC7"/>
    <property type="match status" value="1"/>
</dbReference>
<feature type="compositionally biased region" description="Basic and acidic residues" evidence="5">
    <location>
        <begin position="625"/>
        <end position="639"/>
    </location>
</feature>
<dbReference type="SUPFAM" id="SSF50044">
    <property type="entry name" value="SH3-domain"/>
    <property type="match status" value="1"/>
</dbReference>